<protein>
    <submittedName>
        <fullName evidence="7">Cobalamin synthesis protein P47K</fullName>
    </submittedName>
</protein>
<dbReference type="STRING" id="316274.Haur_2074"/>
<reference evidence="7 8" key="1">
    <citation type="journal article" date="2011" name="Stand. Genomic Sci.">
        <title>Complete genome sequence of the filamentous gliding predatory bacterium Herpetosiphon aurantiacus type strain (114-95(T)).</title>
        <authorList>
            <person name="Kiss H."/>
            <person name="Nett M."/>
            <person name="Domin N."/>
            <person name="Martin K."/>
            <person name="Maresca J.A."/>
            <person name="Copeland A."/>
            <person name="Lapidus A."/>
            <person name="Lucas S."/>
            <person name="Berry K.W."/>
            <person name="Glavina Del Rio T."/>
            <person name="Dalin E."/>
            <person name="Tice H."/>
            <person name="Pitluck S."/>
            <person name="Richardson P."/>
            <person name="Bruce D."/>
            <person name="Goodwin L."/>
            <person name="Han C."/>
            <person name="Detter J.C."/>
            <person name="Schmutz J."/>
            <person name="Brettin T."/>
            <person name="Land M."/>
            <person name="Hauser L."/>
            <person name="Kyrpides N.C."/>
            <person name="Ivanova N."/>
            <person name="Goker M."/>
            <person name="Woyke T."/>
            <person name="Klenk H.P."/>
            <person name="Bryant D.A."/>
        </authorList>
    </citation>
    <scope>NUCLEOTIDE SEQUENCE [LARGE SCALE GENOMIC DNA]</scope>
    <source>
        <strain evidence="8">ATCC 23779 / DSM 785 / 114-95</strain>
    </source>
</reference>
<keyword evidence="3" id="KW-0143">Chaperone</keyword>
<dbReference type="InterPro" id="IPR011629">
    <property type="entry name" value="CobW-like_C"/>
</dbReference>
<dbReference type="GO" id="GO:0016787">
    <property type="term" value="F:hydrolase activity"/>
    <property type="evidence" value="ECO:0007669"/>
    <property type="project" value="UniProtKB-KW"/>
</dbReference>
<dbReference type="Proteomes" id="UP000000787">
    <property type="component" value="Chromosome"/>
</dbReference>
<proteinExistence type="inferred from homology"/>
<evidence type="ECO:0000313" key="8">
    <source>
        <dbReference type="Proteomes" id="UP000000787"/>
    </source>
</evidence>
<dbReference type="CDD" id="cd03112">
    <property type="entry name" value="CobW-like"/>
    <property type="match status" value="1"/>
</dbReference>
<evidence type="ECO:0000256" key="5">
    <source>
        <dbReference type="ARBA" id="ARBA00049117"/>
    </source>
</evidence>
<dbReference type="InterPro" id="IPR027417">
    <property type="entry name" value="P-loop_NTPase"/>
</dbReference>
<evidence type="ECO:0000259" key="6">
    <source>
        <dbReference type="SMART" id="SM00833"/>
    </source>
</evidence>
<evidence type="ECO:0000313" key="7">
    <source>
        <dbReference type="EMBL" id="ABX04714.1"/>
    </source>
</evidence>
<evidence type="ECO:0000256" key="4">
    <source>
        <dbReference type="ARBA" id="ARBA00034320"/>
    </source>
</evidence>
<evidence type="ECO:0000256" key="2">
    <source>
        <dbReference type="ARBA" id="ARBA00022801"/>
    </source>
</evidence>
<dbReference type="Pfam" id="PF07683">
    <property type="entry name" value="CobW_C"/>
    <property type="match status" value="1"/>
</dbReference>
<dbReference type="eggNOG" id="COG0523">
    <property type="taxonomic scope" value="Bacteria"/>
</dbReference>
<dbReference type="InParanoid" id="A9AW64"/>
<keyword evidence="1" id="KW-0547">Nucleotide-binding</keyword>
<name>A9AW64_HERA2</name>
<comment type="catalytic activity">
    <reaction evidence="5">
        <text>GTP + H2O = GDP + phosphate + H(+)</text>
        <dbReference type="Rhea" id="RHEA:19669"/>
        <dbReference type="ChEBI" id="CHEBI:15377"/>
        <dbReference type="ChEBI" id="CHEBI:15378"/>
        <dbReference type="ChEBI" id="CHEBI:37565"/>
        <dbReference type="ChEBI" id="CHEBI:43474"/>
        <dbReference type="ChEBI" id="CHEBI:58189"/>
    </reaction>
    <physiologicalReaction direction="left-to-right" evidence="5">
        <dbReference type="Rhea" id="RHEA:19670"/>
    </physiologicalReaction>
</comment>
<keyword evidence="2" id="KW-0378">Hydrolase</keyword>
<gene>
    <name evidence="7" type="ordered locus">Haur_2074</name>
</gene>
<dbReference type="SUPFAM" id="SSF52540">
    <property type="entry name" value="P-loop containing nucleoside triphosphate hydrolases"/>
    <property type="match status" value="1"/>
</dbReference>
<dbReference type="PANTHER" id="PTHR13748">
    <property type="entry name" value="COBW-RELATED"/>
    <property type="match status" value="1"/>
</dbReference>
<dbReference type="SMART" id="SM00833">
    <property type="entry name" value="CobW_C"/>
    <property type="match status" value="1"/>
</dbReference>
<dbReference type="EMBL" id="CP000875">
    <property type="protein sequence ID" value="ABX04714.1"/>
    <property type="molecule type" value="Genomic_DNA"/>
</dbReference>
<dbReference type="Gene3D" id="3.40.50.300">
    <property type="entry name" value="P-loop containing nucleotide triphosphate hydrolases"/>
    <property type="match status" value="1"/>
</dbReference>
<dbReference type="BioCyc" id="HAUR316274:GHYA-2102-MONOMER"/>
<feature type="domain" description="CobW C-terminal" evidence="6">
    <location>
        <begin position="233"/>
        <end position="325"/>
    </location>
</feature>
<dbReference type="Pfam" id="PF02492">
    <property type="entry name" value="cobW"/>
    <property type="match status" value="1"/>
</dbReference>
<dbReference type="SUPFAM" id="SSF90002">
    <property type="entry name" value="Hypothetical protein YjiA, C-terminal domain"/>
    <property type="match status" value="1"/>
</dbReference>
<dbReference type="InterPro" id="IPR003495">
    <property type="entry name" value="CobW/HypB/UreG_nucleotide-bd"/>
</dbReference>
<dbReference type="KEGG" id="hau:Haur_2074"/>
<dbReference type="InterPro" id="IPR051316">
    <property type="entry name" value="Zinc-reg_GTPase_activator"/>
</dbReference>
<dbReference type="HOGENOM" id="CLU_017452_1_1_0"/>
<evidence type="ECO:0000256" key="3">
    <source>
        <dbReference type="ARBA" id="ARBA00023186"/>
    </source>
</evidence>
<organism evidence="7 8">
    <name type="scientific">Herpetosiphon aurantiacus (strain ATCC 23779 / DSM 785 / 114-95)</name>
    <dbReference type="NCBI Taxonomy" id="316274"/>
    <lineage>
        <taxon>Bacteria</taxon>
        <taxon>Bacillati</taxon>
        <taxon>Chloroflexota</taxon>
        <taxon>Chloroflexia</taxon>
        <taxon>Herpetosiphonales</taxon>
        <taxon>Herpetosiphonaceae</taxon>
        <taxon>Herpetosiphon</taxon>
    </lineage>
</organism>
<keyword evidence="8" id="KW-1185">Reference proteome</keyword>
<accession>A9AW64</accession>
<comment type="similarity">
    <text evidence="4">Belongs to the SIMIBI class G3E GTPase family. ZNG1 subfamily.</text>
</comment>
<dbReference type="AlphaFoldDB" id="A9AW64"/>
<dbReference type="Gene3D" id="3.30.1220.10">
    <property type="entry name" value="CobW-like, C-terminal domain"/>
    <property type="match status" value="1"/>
</dbReference>
<evidence type="ECO:0000256" key="1">
    <source>
        <dbReference type="ARBA" id="ARBA00022741"/>
    </source>
</evidence>
<dbReference type="GO" id="GO:0000166">
    <property type="term" value="F:nucleotide binding"/>
    <property type="evidence" value="ECO:0007669"/>
    <property type="project" value="UniProtKB-KW"/>
</dbReference>
<dbReference type="InterPro" id="IPR036627">
    <property type="entry name" value="CobW-likC_sf"/>
</dbReference>
<sequence>MTRCFEGVSMSEAPAIPMTILTGFLGAGKTTVLNRLLREAHGRKIAVLVNDFGAINIDAQLVVGIERNDIVNLANGCICCTIREDLLTATLALLDRAERPDAIIVEASGISDPLAIAWTFRSPALRPHITLDAIVAVVDAERIYEQREQVMQVVDQIAAADMVVINKIDLVPPLHIHAVMTWIQSIVPRARIVAAEYGDVPVQVLLGSGIYRIALLPNQEVPEPHTHHHDHEWQTWHYQTTQPFHLRRLQHALHHLPPSIFRAKGIVALAEAPDRQAIVQVVGNRASVQLSTPWGLTSPYSQLVVIGQRKRFDVVALRQQFHACLASGDHELCDQRPSANAWSHPDQAP</sequence>